<evidence type="ECO:0000256" key="6">
    <source>
        <dbReference type="SAM" id="Phobius"/>
    </source>
</evidence>
<dbReference type="GO" id="GO:0006885">
    <property type="term" value="P:regulation of pH"/>
    <property type="evidence" value="ECO:0007669"/>
    <property type="project" value="InterPro"/>
</dbReference>
<evidence type="ECO:0000256" key="2">
    <source>
        <dbReference type="ARBA" id="ARBA00022475"/>
    </source>
</evidence>
<keyword evidence="2" id="KW-1003">Cell membrane</keyword>
<name>A0A3P3ZLG7_9ZZZZ</name>
<dbReference type="EMBL" id="UOYP01000030">
    <property type="protein sequence ID" value="VAY86710.1"/>
    <property type="molecule type" value="Genomic_DNA"/>
</dbReference>
<proteinExistence type="predicted"/>
<evidence type="ECO:0000256" key="3">
    <source>
        <dbReference type="ARBA" id="ARBA00022692"/>
    </source>
</evidence>
<dbReference type="InterPro" id="IPR004670">
    <property type="entry name" value="NhaA"/>
</dbReference>
<dbReference type="GO" id="GO:0015385">
    <property type="term" value="F:sodium:proton antiporter activity"/>
    <property type="evidence" value="ECO:0007669"/>
    <property type="project" value="TreeGrafter"/>
</dbReference>
<dbReference type="Gene3D" id="1.20.1530.10">
    <property type="entry name" value="Na+/H+ antiporter like domain"/>
    <property type="match status" value="1"/>
</dbReference>
<accession>A0A3P3ZLG7</accession>
<dbReference type="PANTHER" id="PTHR30341:SF0">
    <property type="entry name" value="NA(+)_H(+) ANTIPORTER NHAA"/>
    <property type="match status" value="1"/>
</dbReference>
<dbReference type="InterPro" id="IPR023171">
    <property type="entry name" value="Na/H_antiporter_dom_sf"/>
</dbReference>
<comment type="subcellular location">
    <subcellularLocation>
        <location evidence="1">Cell inner membrane</location>
        <topology evidence="1">Multi-pass membrane protein</topology>
    </subcellularLocation>
</comment>
<dbReference type="AlphaFoldDB" id="A0A3P3ZLG7"/>
<reference evidence="7" key="1">
    <citation type="submission" date="2018-10" db="EMBL/GenBank/DDBJ databases">
        <authorList>
            <person name="Plewniak F."/>
        </authorList>
    </citation>
    <scope>NUCLEOTIDE SEQUENCE</scope>
</reference>
<keyword evidence="3 6" id="KW-0812">Transmembrane</keyword>
<keyword evidence="4 6" id="KW-1133">Transmembrane helix</keyword>
<dbReference type="PANTHER" id="PTHR30341">
    <property type="entry name" value="SODIUM ION/PROTON ANTIPORTER NHAA-RELATED"/>
    <property type="match status" value="1"/>
</dbReference>
<evidence type="ECO:0000256" key="5">
    <source>
        <dbReference type="ARBA" id="ARBA00023136"/>
    </source>
</evidence>
<gene>
    <name evidence="7" type="ORF">CARN8_1250001</name>
</gene>
<dbReference type="GO" id="GO:0005886">
    <property type="term" value="C:plasma membrane"/>
    <property type="evidence" value="ECO:0007669"/>
    <property type="project" value="UniProtKB-SubCell"/>
</dbReference>
<feature type="transmembrane region" description="Helical" evidence="6">
    <location>
        <begin position="21"/>
        <end position="40"/>
    </location>
</feature>
<evidence type="ECO:0000256" key="4">
    <source>
        <dbReference type="ARBA" id="ARBA00022989"/>
    </source>
</evidence>
<organism evidence="7">
    <name type="scientific">mine drainage metagenome</name>
    <dbReference type="NCBI Taxonomy" id="410659"/>
    <lineage>
        <taxon>unclassified sequences</taxon>
        <taxon>metagenomes</taxon>
        <taxon>ecological metagenomes</taxon>
    </lineage>
</organism>
<evidence type="ECO:0000256" key="1">
    <source>
        <dbReference type="ARBA" id="ARBA00004429"/>
    </source>
</evidence>
<sequence length="80" mass="8298">MVAWLADGLPRGYSWRLMAPVAAFCGVGFTMSLFIAGLAFNADAQEFDAAKIGVLLGTVLALAAGALIARRLYPAAPRAA</sequence>
<evidence type="ECO:0000313" key="7">
    <source>
        <dbReference type="EMBL" id="VAY86710.1"/>
    </source>
</evidence>
<feature type="transmembrane region" description="Helical" evidence="6">
    <location>
        <begin position="52"/>
        <end position="73"/>
    </location>
</feature>
<dbReference type="Pfam" id="PF06965">
    <property type="entry name" value="Na_H_antiport_1"/>
    <property type="match status" value="1"/>
</dbReference>
<protein>
    <submittedName>
        <fullName evidence="7">Na(+)/H(+) antiporter NhaA</fullName>
    </submittedName>
</protein>
<keyword evidence="5 6" id="KW-0472">Membrane</keyword>